<keyword evidence="2" id="KW-0808">Transferase</keyword>
<keyword evidence="1" id="KW-0328">Glycosyltransferase</keyword>
<dbReference type="Proteomes" id="UP001303946">
    <property type="component" value="Chromosome"/>
</dbReference>
<dbReference type="EC" id="2.4.99.24" evidence="4"/>
<dbReference type="PANTHER" id="PTHR30160">
    <property type="entry name" value="TETRAACYLDISACCHARIDE 4'-KINASE-RELATED"/>
    <property type="match status" value="1"/>
</dbReference>
<evidence type="ECO:0000256" key="5">
    <source>
        <dbReference type="ARBA" id="ARBA00047503"/>
    </source>
</evidence>
<evidence type="ECO:0000256" key="1">
    <source>
        <dbReference type="ARBA" id="ARBA00022676"/>
    </source>
</evidence>
<proteinExistence type="inferred from homology"/>
<dbReference type="Pfam" id="PF01075">
    <property type="entry name" value="Glyco_transf_9"/>
    <property type="match status" value="1"/>
</dbReference>
<accession>A0ABZ0CT93</accession>
<dbReference type="CDD" id="cd03789">
    <property type="entry name" value="GT9_LPS_heptosyltransferase"/>
    <property type="match status" value="1"/>
</dbReference>
<dbReference type="SUPFAM" id="SSF53756">
    <property type="entry name" value="UDP-Glycosyltransferase/glycogen phosphorylase"/>
    <property type="match status" value="1"/>
</dbReference>
<name>A0ABZ0CT93_9BURK</name>
<sequence length="387" mass="41735">MNSASAVHPNTRWNAWHAARNILVVRLDNLGDVLMTTPAIQAIRQSSPQARITLLGSRSGAALARHVPAIDDVITYDAPWVKGASHGDLTDRRLLTTLRRGHFDAAIIFTVCTQSALPAAMMCRLAGIPLRLAHCRENPYDLVTDWVPDRDECREGMRHEVARQLDLVRAVGFHTANERLVFRYAATDVLNMRRKFTAAGGDLNRPYIVVHPGATAVSRRYPAERFGIAADGISRDTGCQVVYSGGHDEQALVASARAAMSAPSISLAGQLTLGELAALIAGAQVTVCNNSGPAHIAAALETPVVVLYALTNPQHTPWRARAHVLNHDVPCRDCLKSTCPQGHHDCLLKVQPDEVMEAALDLIEAPPPVWAPPLPLRAATPALAALG</sequence>
<evidence type="ECO:0000256" key="3">
    <source>
        <dbReference type="ARBA" id="ARBA00043995"/>
    </source>
</evidence>
<dbReference type="InterPro" id="IPR002201">
    <property type="entry name" value="Glyco_trans_9"/>
</dbReference>
<dbReference type="NCBIfam" id="TIGR02195">
    <property type="entry name" value="heptsyl_trn_II"/>
    <property type="match status" value="1"/>
</dbReference>
<evidence type="ECO:0000256" key="2">
    <source>
        <dbReference type="ARBA" id="ARBA00022679"/>
    </source>
</evidence>
<dbReference type="EMBL" id="CP136336">
    <property type="protein sequence ID" value="WOB06147.1"/>
    <property type="molecule type" value="Genomic_DNA"/>
</dbReference>
<keyword evidence="7" id="KW-1185">Reference proteome</keyword>
<dbReference type="InterPro" id="IPR051199">
    <property type="entry name" value="LPS_LOS_Heptosyltrfase"/>
</dbReference>
<organism evidence="6 7">
    <name type="scientific">Piscinibacter gummiphilus</name>
    <dbReference type="NCBI Taxonomy" id="946333"/>
    <lineage>
        <taxon>Bacteria</taxon>
        <taxon>Pseudomonadati</taxon>
        <taxon>Pseudomonadota</taxon>
        <taxon>Betaproteobacteria</taxon>
        <taxon>Burkholderiales</taxon>
        <taxon>Sphaerotilaceae</taxon>
        <taxon>Piscinibacter</taxon>
    </lineage>
</organism>
<dbReference type="RefSeq" id="WP_316698481.1">
    <property type="nucleotide sequence ID" value="NZ_CP136336.1"/>
</dbReference>
<dbReference type="InterPro" id="IPR011910">
    <property type="entry name" value="RfaF"/>
</dbReference>
<comment type="catalytic activity">
    <reaction evidence="5">
        <text>an L-alpha-D-Hep-(1-&gt;5)-[alpha-Kdo-(2-&gt;4)]-alpha-Kdo-(2-&gt;6)-lipid A + ADP-L-glycero-beta-D-manno-heptose = an L-alpha-D-Hep-(1-&gt;3)-L-alpha-D-Hep-(1-&gt;5)-[alpha-Kdo-(2-&gt;4)]-alpha-Kdo-(2-&gt;6)-lipid A + ADP + H(+)</text>
        <dbReference type="Rhea" id="RHEA:74071"/>
        <dbReference type="ChEBI" id="CHEBI:15378"/>
        <dbReference type="ChEBI" id="CHEBI:61506"/>
        <dbReference type="ChEBI" id="CHEBI:193068"/>
        <dbReference type="ChEBI" id="CHEBI:193069"/>
        <dbReference type="ChEBI" id="CHEBI:456216"/>
        <dbReference type="EC" id="2.4.99.24"/>
    </reaction>
</comment>
<reference evidence="6 7" key="1">
    <citation type="submission" date="2023-10" db="EMBL/GenBank/DDBJ databases">
        <title>Bacteria for the degradation of biodegradable plastic PBAT(Polybutylene adipate terephthalate).</title>
        <authorList>
            <person name="Weon H.-Y."/>
            <person name="Yeon J."/>
        </authorList>
    </citation>
    <scope>NUCLEOTIDE SEQUENCE [LARGE SCALE GENOMIC DNA]</scope>
    <source>
        <strain evidence="6 7">SBD 7-3</strain>
    </source>
</reference>
<protein>
    <recommendedName>
        <fullName evidence="4">lipopolysaccharide heptosyltransferase II</fullName>
        <ecNumber evidence="4">2.4.99.24</ecNumber>
    </recommendedName>
</protein>
<evidence type="ECO:0000313" key="6">
    <source>
        <dbReference type="EMBL" id="WOB06147.1"/>
    </source>
</evidence>
<comment type="similarity">
    <text evidence="3">Belongs to the glycosyltransferase 9 family.</text>
</comment>
<evidence type="ECO:0000313" key="7">
    <source>
        <dbReference type="Proteomes" id="UP001303946"/>
    </source>
</evidence>
<dbReference type="Gene3D" id="3.40.50.2000">
    <property type="entry name" value="Glycogen Phosphorylase B"/>
    <property type="match status" value="2"/>
</dbReference>
<gene>
    <name evidence="6" type="primary">waaF</name>
    <name evidence="6" type="ORF">RXV79_14560</name>
</gene>
<evidence type="ECO:0000256" key="4">
    <source>
        <dbReference type="ARBA" id="ARBA00044042"/>
    </source>
</evidence>